<keyword evidence="3" id="KW-0227">DNA damage</keyword>
<evidence type="ECO:0000256" key="10">
    <source>
        <dbReference type="ARBA" id="ARBA00023235"/>
    </source>
</evidence>
<evidence type="ECO:0000313" key="18">
    <source>
        <dbReference type="EMBL" id="TMQ47507.1"/>
    </source>
</evidence>
<evidence type="ECO:0000259" key="17">
    <source>
        <dbReference type="PROSITE" id="PS51217"/>
    </source>
</evidence>
<dbReference type="SUPFAM" id="SSF52980">
    <property type="entry name" value="Restriction endonuclease-like"/>
    <property type="match status" value="1"/>
</dbReference>
<comment type="catalytic activity">
    <reaction evidence="13">
        <text>ATP + H2O = ADP + phosphate + H(+)</text>
        <dbReference type="Rhea" id="RHEA:13065"/>
        <dbReference type="ChEBI" id="CHEBI:15377"/>
        <dbReference type="ChEBI" id="CHEBI:15378"/>
        <dbReference type="ChEBI" id="CHEBI:30616"/>
        <dbReference type="ChEBI" id="CHEBI:43474"/>
        <dbReference type="ChEBI" id="CHEBI:456216"/>
        <dbReference type="EC" id="5.6.2.4"/>
    </reaction>
</comment>
<dbReference type="SUPFAM" id="SSF52540">
    <property type="entry name" value="P-loop containing nucleoside triphosphate hydrolases"/>
    <property type="match status" value="1"/>
</dbReference>
<keyword evidence="10" id="KW-0413">Isomerase</keyword>
<dbReference type="PROSITE" id="PS51217">
    <property type="entry name" value="UVRD_HELICASE_CTER"/>
    <property type="match status" value="1"/>
</dbReference>
<evidence type="ECO:0000256" key="7">
    <source>
        <dbReference type="ARBA" id="ARBA00022840"/>
    </source>
</evidence>
<dbReference type="GO" id="GO:0043138">
    <property type="term" value="F:3'-5' DNA helicase activity"/>
    <property type="evidence" value="ECO:0007669"/>
    <property type="project" value="UniProtKB-EC"/>
</dbReference>
<dbReference type="PANTHER" id="PTHR11070">
    <property type="entry name" value="UVRD / RECB / PCRA DNA HELICASE FAMILY MEMBER"/>
    <property type="match status" value="1"/>
</dbReference>
<accession>A0A538S810</accession>
<feature type="domain" description="UvrD-like helicase C-terminal" evidence="17">
    <location>
        <begin position="484"/>
        <end position="773"/>
    </location>
</feature>
<keyword evidence="1" id="KW-0540">Nuclease</keyword>
<comment type="catalytic activity">
    <reaction evidence="11">
        <text>Couples ATP hydrolysis with the unwinding of duplex DNA by translocating in the 3'-5' direction.</text>
        <dbReference type="EC" id="5.6.2.4"/>
    </reaction>
</comment>
<dbReference type="PANTHER" id="PTHR11070:SF23">
    <property type="entry name" value="RECBCD ENZYME SUBUNIT RECB"/>
    <property type="match status" value="1"/>
</dbReference>
<evidence type="ECO:0000256" key="14">
    <source>
        <dbReference type="PROSITE-ProRule" id="PRU00560"/>
    </source>
</evidence>
<dbReference type="Gene3D" id="1.10.486.10">
    <property type="entry name" value="PCRA, domain 4"/>
    <property type="match status" value="1"/>
</dbReference>
<evidence type="ECO:0000256" key="2">
    <source>
        <dbReference type="ARBA" id="ARBA00022741"/>
    </source>
</evidence>
<keyword evidence="7 14" id="KW-0067">ATP-binding</keyword>
<dbReference type="InterPro" id="IPR014017">
    <property type="entry name" value="DNA_helicase_UvrD-like_C"/>
</dbReference>
<evidence type="ECO:0000256" key="12">
    <source>
        <dbReference type="ARBA" id="ARBA00034808"/>
    </source>
</evidence>
<evidence type="ECO:0000256" key="15">
    <source>
        <dbReference type="SAM" id="MobiDB-lite"/>
    </source>
</evidence>
<evidence type="ECO:0000256" key="11">
    <source>
        <dbReference type="ARBA" id="ARBA00034617"/>
    </source>
</evidence>
<comment type="caution">
    <text evidence="18">The sequence shown here is derived from an EMBL/GenBank/DDBJ whole genome shotgun (WGS) entry which is preliminary data.</text>
</comment>
<evidence type="ECO:0000256" key="9">
    <source>
        <dbReference type="ARBA" id="ARBA00023204"/>
    </source>
</evidence>
<dbReference type="GO" id="GO:0005829">
    <property type="term" value="C:cytosol"/>
    <property type="evidence" value="ECO:0007669"/>
    <property type="project" value="TreeGrafter"/>
</dbReference>
<dbReference type="GO" id="GO:0009338">
    <property type="term" value="C:exodeoxyribonuclease V complex"/>
    <property type="evidence" value="ECO:0007669"/>
    <property type="project" value="TreeGrafter"/>
</dbReference>
<dbReference type="PROSITE" id="PS51198">
    <property type="entry name" value="UVRD_HELICASE_ATP_BIND"/>
    <property type="match status" value="1"/>
</dbReference>
<dbReference type="Gene3D" id="3.90.320.10">
    <property type="match status" value="1"/>
</dbReference>
<dbReference type="InterPro" id="IPR014016">
    <property type="entry name" value="UvrD-like_ATP-bd"/>
</dbReference>
<dbReference type="Gene3D" id="3.40.50.300">
    <property type="entry name" value="P-loop containing nucleotide triphosphate hydrolases"/>
    <property type="match status" value="3"/>
</dbReference>
<feature type="domain" description="UvrD-like helicase ATP-binding" evidence="16">
    <location>
        <begin position="18"/>
        <end position="460"/>
    </location>
</feature>
<dbReference type="EC" id="5.6.2.4" evidence="12"/>
<keyword evidence="4 14" id="KW-0378">Hydrolase</keyword>
<organism evidence="18 19">
    <name type="scientific">Eiseniibacteriota bacterium</name>
    <dbReference type="NCBI Taxonomy" id="2212470"/>
    <lineage>
        <taxon>Bacteria</taxon>
        <taxon>Candidatus Eiseniibacteriota</taxon>
    </lineage>
</organism>
<dbReference type="Pfam" id="PF13361">
    <property type="entry name" value="UvrD_C"/>
    <property type="match status" value="1"/>
</dbReference>
<feature type="binding site" evidence="14">
    <location>
        <begin position="39"/>
        <end position="46"/>
    </location>
    <ligand>
        <name>ATP</name>
        <dbReference type="ChEBI" id="CHEBI:30616"/>
    </ligand>
</feature>
<gene>
    <name evidence="18" type="ORF">E6K73_13575</name>
</gene>
<dbReference type="InterPro" id="IPR027417">
    <property type="entry name" value="P-loop_NTPase"/>
</dbReference>
<feature type="region of interest" description="Disordered" evidence="15">
    <location>
        <begin position="1"/>
        <end position="23"/>
    </location>
</feature>
<evidence type="ECO:0000256" key="5">
    <source>
        <dbReference type="ARBA" id="ARBA00022806"/>
    </source>
</evidence>
<dbReference type="GO" id="GO:0000725">
    <property type="term" value="P:recombinational repair"/>
    <property type="evidence" value="ECO:0007669"/>
    <property type="project" value="TreeGrafter"/>
</dbReference>
<sequence>MSRLEQPRALSAERPAPVADHEARERIATDLDTTLIVEAAAGTGKTTQLIRRILAVLRSGKGRLDRMVAVTFTEVAAGEMKLRLRAEIEGARRDESVPEPERQRLTDALPRLEEARIGTIHSFCADLLRERPVEAGVDPQFEVAPEDVSDQLLDRAFDRWFERQLSQPGPGVKRILRRRSREEGPRALLRDAARALVDRRDFPAPWRRLEGFDREAELKDLMAEMADLASWAERGDPEDYFTQSLVEIARFVSEAERLAAVHGPDPDGLEARLVGFSRFRHWGWKGFARTTAGFPKQELKERRDALHERIKIFLDRAGASLAPELRDDLWPVVEDYEQLKAQAGRLDFMDLLVRARDMVRDRHGVREELQQRFAHIFVDEFQDTDPLQAEILLLLSASDPGQSDWTRVRPVPGKLFLVGDPKQSIYRFRRADVSLYEAVKRLLLAAGGRLVELTASFRSVREIQELVNATFAPVMGEQGGPSQARYVPLAPVRPSAPDQPAVVALPVPAPYGRYDRITKEQIEQSLPDAVGAFVAWLVRDSGWTVTERERPGERLPLEPRHVCLLFRRFQSFSEDMTWRYVRALEDRRIPHLLLGGGSFHIREEIETIRNALAAIERPEDELAVYAALRGPLFAFTDGVLLAWRERFGSLHPFRPDAAELPGQWHELGEALVVLRDLHRGRNSRPVADTIGRLLRATRAHAGIAIWPTGEQALANVLRLHDMARRAERNGLISFRAFVDWLADQSERRKAGEAAIFEEGAEGVRLMTVHRAKGLEFPVVILADLTANETQQRAARWVDPARGPREQPLCAMRIAGCAPPELLDHEREELDREREEAIRVLYVAATRARDLLVVPAVADERQPGWTAVLNPGIYPPAMRARDRAAPAPGCPEFGFDAVAKRPQPEPPRGSIVPGLHRPEAGPHEVVWWDPHTLEIGVRQSMGLAQQKILEADEGGVRSEEGTRAHEQWKEKLADRREAAGVPALRVKAATAVAGEGRESGAGEEGVREVGAVEIETVAAEASRPRGARFGSLVHAALASIGLEDGAAAIGAMAALHGRLLGSTPEEVAAAARTVERALQHPLLRRAAAAARSGNCRREARILHRLEDGTVVEAVCDLAFLEPNEPDAHWTVVDFKTDFELEGQLDRYRRQLALYREAIEAATGRPARAVLLRV</sequence>
<dbReference type="InterPro" id="IPR000212">
    <property type="entry name" value="DNA_helicase_UvrD/REP"/>
</dbReference>
<evidence type="ECO:0000256" key="8">
    <source>
        <dbReference type="ARBA" id="ARBA00023125"/>
    </source>
</evidence>
<evidence type="ECO:0000256" key="6">
    <source>
        <dbReference type="ARBA" id="ARBA00022839"/>
    </source>
</evidence>
<name>A0A538S810_UNCEI</name>
<proteinExistence type="predicted"/>
<dbReference type="GO" id="GO:0004527">
    <property type="term" value="F:exonuclease activity"/>
    <property type="evidence" value="ECO:0007669"/>
    <property type="project" value="UniProtKB-KW"/>
</dbReference>
<keyword evidence="9" id="KW-0234">DNA repair</keyword>
<dbReference type="Proteomes" id="UP000320184">
    <property type="component" value="Unassembled WGS sequence"/>
</dbReference>
<dbReference type="Pfam" id="PF12705">
    <property type="entry name" value="PDDEXK_1"/>
    <property type="match status" value="1"/>
</dbReference>
<dbReference type="InterPro" id="IPR011335">
    <property type="entry name" value="Restrct_endonuc-II-like"/>
</dbReference>
<dbReference type="Pfam" id="PF00580">
    <property type="entry name" value="UvrD-helicase"/>
    <property type="match status" value="1"/>
</dbReference>
<dbReference type="InterPro" id="IPR011604">
    <property type="entry name" value="PDDEXK-like_dom_sf"/>
</dbReference>
<evidence type="ECO:0000259" key="16">
    <source>
        <dbReference type="PROSITE" id="PS51198"/>
    </source>
</evidence>
<dbReference type="InterPro" id="IPR038726">
    <property type="entry name" value="PDDEXK_AddAB-type"/>
</dbReference>
<evidence type="ECO:0000313" key="19">
    <source>
        <dbReference type="Proteomes" id="UP000320184"/>
    </source>
</evidence>
<evidence type="ECO:0000256" key="13">
    <source>
        <dbReference type="ARBA" id="ARBA00048988"/>
    </source>
</evidence>
<dbReference type="AlphaFoldDB" id="A0A538S810"/>
<keyword evidence="2 14" id="KW-0547">Nucleotide-binding</keyword>
<protein>
    <recommendedName>
        <fullName evidence="12">DNA 3'-5' helicase</fullName>
        <ecNumber evidence="12">5.6.2.4</ecNumber>
    </recommendedName>
</protein>
<evidence type="ECO:0000256" key="3">
    <source>
        <dbReference type="ARBA" id="ARBA00022763"/>
    </source>
</evidence>
<evidence type="ECO:0000256" key="4">
    <source>
        <dbReference type="ARBA" id="ARBA00022801"/>
    </source>
</evidence>
<keyword evidence="8" id="KW-0238">DNA-binding</keyword>
<dbReference type="GO" id="GO:0003677">
    <property type="term" value="F:DNA binding"/>
    <property type="evidence" value="ECO:0007669"/>
    <property type="project" value="UniProtKB-KW"/>
</dbReference>
<dbReference type="GO" id="GO:0005524">
    <property type="term" value="F:ATP binding"/>
    <property type="evidence" value="ECO:0007669"/>
    <property type="project" value="UniProtKB-UniRule"/>
</dbReference>
<evidence type="ECO:0000256" key="1">
    <source>
        <dbReference type="ARBA" id="ARBA00022722"/>
    </source>
</evidence>
<dbReference type="EMBL" id="VBOT01000180">
    <property type="protein sequence ID" value="TMQ47507.1"/>
    <property type="molecule type" value="Genomic_DNA"/>
</dbReference>
<keyword evidence="6" id="KW-0269">Exonuclease</keyword>
<keyword evidence="5 14" id="KW-0347">Helicase</keyword>
<reference evidence="18 19" key="1">
    <citation type="journal article" date="2019" name="Nat. Microbiol.">
        <title>Mediterranean grassland soil C-N compound turnover is dependent on rainfall and depth, and is mediated by genomically divergent microorganisms.</title>
        <authorList>
            <person name="Diamond S."/>
            <person name="Andeer P.F."/>
            <person name="Li Z."/>
            <person name="Crits-Christoph A."/>
            <person name="Burstein D."/>
            <person name="Anantharaman K."/>
            <person name="Lane K.R."/>
            <person name="Thomas B.C."/>
            <person name="Pan C."/>
            <person name="Northen T.R."/>
            <person name="Banfield J.F."/>
        </authorList>
    </citation>
    <scope>NUCLEOTIDE SEQUENCE [LARGE SCALE GENOMIC DNA]</scope>
    <source>
        <strain evidence="18">WS_3</strain>
    </source>
</reference>